<sequence length="426" mass="48316">MPETFLIVGCGVFGLSTALELAKQGHKVTALDLYPIPSKWSAANDLNKIIRTEYSDKFYAQLAVEALKSWENDPLYQDVYTKSGRITLSPSSIENQHRLRFEDQGFENLKELGVDVSDIKHLTTGEEIGLMFPGFKDNELGSINARYNPNTGYGHASKSLIKVYEESKRLGVQFIFGSQGHVKEIINQNSIKVESGEVYTVDKILISAGASTGFLINLQNQIKATGLFVTHIQLTSEEYEKYKSIPIFFSAELGYFFPPDPINHQLKIAMTFSDARNSIQDPFDSSNRQSLPRYREEYQNDTFPKDGEYHVKLLLKKLLPELQNHDLIKSKVCWISDTTDSNFLIDKVPGLENVFVACGDSGHGYKFLPNIGKYISGIIQGTEKDQVLKDKWAWRSTNDWSKQLSSRAKRPQIDLNNSIIDWYIEK</sequence>
<dbReference type="SUPFAM" id="SSF51905">
    <property type="entry name" value="FAD/NAD(P)-binding domain"/>
    <property type="match status" value="1"/>
</dbReference>
<evidence type="ECO:0000256" key="4">
    <source>
        <dbReference type="ARBA" id="ARBA00022827"/>
    </source>
</evidence>
<dbReference type="InterPro" id="IPR045170">
    <property type="entry name" value="MTOX"/>
</dbReference>
<dbReference type="Pfam" id="PF01266">
    <property type="entry name" value="DAO"/>
    <property type="match status" value="1"/>
</dbReference>
<dbReference type="InterPro" id="IPR036188">
    <property type="entry name" value="FAD/NAD-bd_sf"/>
</dbReference>
<keyword evidence="3" id="KW-0285">Flavoprotein</keyword>
<evidence type="ECO:0000256" key="3">
    <source>
        <dbReference type="ARBA" id="ARBA00022630"/>
    </source>
</evidence>
<dbReference type="HOGENOM" id="CLU_007884_0_0_1"/>
<protein>
    <submittedName>
        <fullName evidence="8">Secreted protein</fullName>
    </submittedName>
</protein>
<dbReference type="eggNOG" id="KOG2820">
    <property type="taxonomic scope" value="Eukaryota"/>
</dbReference>
<evidence type="ECO:0000256" key="2">
    <source>
        <dbReference type="ARBA" id="ARBA00010989"/>
    </source>
</evidence>
<dbReference type="PANTHER" id="PTHR10961:SF26">
    <property type="entry name" value="L-SACCHAROPINE OXIDASE"/>
    <property type="match status" value="1"/>
</dbReference>
<evidence type="ECO:0000313" key="9">
    <source>
        <dbReference type="Proteomes" id="UP000009328"/>
    </source>
</evidence>
<proteinExistence type="inferred from homology"/>
<gene>
    <name evidence="8" type="ORF">BN7_210</name>
</gene>
<keyword evidence="6" id="KW-0732">Signal</keyword>
<dbReference type="Gene3D" id="3.30.9.10">
    <property type="entry name" value="D-Amino Acid Oxidase, subunit A, domain 2"/>
    <property type="match status" value="1"/>
</dbReference>
<dbReference type="GO" id="GO:0008115">
    <property type="term" value="F:sarcosine oxidase activity"/>
    <property type="evidence" value="ECO:0007669"/>
    <property type="project" value="TreeGrafter"/>
</dbReference>
<comment type="cofactor">
    <cofactor evidence="1">
        <name>FAD</name>
        <dbReference type="ChEBI" id="CHEBI:57692"/>
    </cofactor>
</comment>
<dbReference type="InterPro" id="IPR006076">
    <property type="entry name" value="FAD-dep_OxRdtase"/>
</dbReference>
<dbReference type="AlphaFoldDB" id="K0KCQ6"/>
<feature type="chain" id="PRO_5003834231" evidence="6">
    <location>
        <begin position="19"/>
        <end position="426"/>
    </location>
</feature>
<dbReference type="GO" id="GO:0050660">
    <property type="term" value="F:flavin adenine dinucleotide binding"/>
    <property type="evidence" value="ECO:0007669"/>
    <property type="project" value="InterPro"/>
</dbReference>
<comment type="caution">
    <text evidence="8">The sequence shown here is derived from an EMBL/GenBank/DDBJ whole genome shotgun (WGS) entry which is preliminary data.</text>
</comment>
<dbReference type="STRING" id="1206466.K0KCQ6"/>
<reference evidence="8 9" key="1">
    <citation type="journal article" date="2012" name="Eukaryot. Cell">
        <title>Draft genome sequence of Wickerhamomyces ciferrii NRRL Y-1031 F-60-10.</title>
        <authorList>
            <person name="Schneider J."/>
            <person name="Andrea H."/>
            <person name="Blom J."/>
            <person name="Jaenicke S."/>
            <person name="Ruckert C."/>
            <person name="Schorsch C."/>
            <person name="Szczepanowski R."/>
            <person name="Farwick M."/>
            <person name="Goesmann A."/>
            <person name="Puhler A."/>
            <person name="Schaffer S."/>
            <person name="Tauch A."/>
            <person name="Kohler T."/>
            <person name="Brinkrolf K."/>
        </authorList>
    </citation>
    <scope>NUCLEOTIDE SEQUENCE [LARGE SCALE GENOMIC DNA]</scope>
    <source>
        <strain evidence="9">ATCC 14091 / BCRC 22168 / CBS 111 / JCM 3599 / NBRC 0793 / NRRL Y-1031 F-60-10</strain>
    </source>
</reference>
<evidence type="ECO:0000313" key="8">
    <source>
        <dbReference type="EMBL" id="CCH40676.1"/>
    </source>
</evidence>
<dbReference type="EMBL" id="CAIF01000003">
    <property type="protein sequence ID" value="CCH40676.1"/>
    <property type="molecule type" value="Genomic_DNA"/>
</dbReference>
<feature type="domain" description="FAD dependent oxidoreductase" evidence="7">
    <location>
        <begin position="6"/>
        <end position="376"/>
    </location>
</feature>
<feature type="signal peptide" evidence="6">
    <location>
        <begin position="1"/>
        <end position="18"/>
    </location>
</feature>
<name>K0KCQ6_WICCF</name>
<dbReference type="InParanoid" id="K0KCQ6"/>
<keyword evidence="4" id="KW-0274">FAD</keyword>
<organism evidence="8 9">
    <name type="scientific">Wickerhamomyces ciferrii (strain ATCC 14091 / BCRC 22168 / CBS 111 / JCM 3599 / NBRC 0793 / NRRL Y-1031 F-60-10)</name>
    <name type="common">Yeast</name>
    <name type="synonym">Pichia ciferrii</name>
    <dbReference type="NCBI Taxonomy" id="1206466"/>
    <lineage>
        <taxon>Eukaryota</taxon>
        <taxon>Fungi</taxon>
        <taxon>Dikarya</taxon>
        <taxon>Ascomycota</taxon>
        <taxon>Saccharomycotina</taxon>
        <taxon>Saccharomycetes</taxon>
        <taxon>Phaffomycetales</taxon>
        <taxon>Wickerhamomycetaceae</taxon>
        <taxon>Wickerhamomyces</taxon>
    </lineage>
</organism>
<dbReference type="Gene3D" id="3.50.50.60">
    <property type="entry name" value="FAD/NAD(P)-binding domain"/>
    <property type="match status" value="1"/>
</dbReference>
<dbReference type="PANTHER" id="PTHR10961">
    <property type="entry name" value="PEROXISOMAL SARCOSINE OXIDASE"/>
    <property type="match status" value="1"/>
</dbReference>
<evidence type="ECO:0000256" key="1">
    <source>
        <dbReference type="ARBA" id="ARBA00001974"/>
    </source>
</evidence>
<accession>K0KCQ6</accession>
<dbReference type="Proteomes" id="UP000009328">
    <property type="component" value="Unassembled WGS sequence"/>
</dbReference>
<evidence type="ECO:0000259" key="7">
    <source>
        <dbReference type="Pfam" id="PF01266"/>
    </source>
</evidence>
<evidence type="ECO:0000256" key="6">
    <source>
        <dbReference type="SAM" id="SignalP"/>
    </source>
</evidence>
<dbReference type="GO" id="GO:0051698">
    <property type="term" value="F:saccharopine oxidase activity"/>
    <property type="evidence" value="ECO:0007669"/>
    <property type="project" value="TreeGrafter"/>
</dbReference>
<keyword evidence="9" id="KW-1185">Reference proteome</keyword>
<comment type="similarity">
    <text evidence="2">Belongs to the MSOX/MTOX family.</text>
</comment>
<evidence type="ECO:0000256" key="5">
    <source>
        <dbReference type="ARBA" id="ARBA00023002"/>
    </source>
</evidence>
<keyword evidence="5" id="KW-0560">Oxidoreductase</keyword>